<protein>
    <submittedName>
        <fullName evidence="9">Kallikrein-1</fullName>
    </submittedName>
</protein>
<feature type="signal peptide" evidence="7">
    <location>
        <begin position="1"/>
        <end position="17"/>
    </location>
</feature>
<dbReference type="PANTHER" id="PTHR24271">
    <property type="entry name" value="KALLIKREIN-RELATED"/>
    <property type="match status" value="1"/>
</dbReference>
<evidence type="ECO:0000313" key="10">
    <source>
        <dbReference type="EMBL" id="VTJ73887.1"/>
    </source>
</evidence>
<dbReference type="CDD" id="cd00190">
    <property type="entry name" value="Tryp_SPc"/>
    <property type="match status" value="1"/>
</dbReference>
<dbReference type="GO" id="GO:0030141">
    <property type="term" value="C:secretory granule"/>
    <property type="evidence" value="ECO:0007669"/>
    <property type="project" value="TreeGrafter"/>
</dbReference>
<evidence type="ECO:0000256" key="1">
    <source>
        <dbReference type="ARBA" id="ARBA00022670"/>
    </source>
</evidence>
<dbReference type="Proteomes" id="UP000662637">
    <property type="component" value="Unassembled WGS sequence"/>
</dbReference>
<reference evidence="10 11" key="1">
    <citation type="submission" date="2019-04" db="EMBL/GenBank/DDBJ databases">
        <authorList>
            <person name="Alioto T."/>
            <person name="Alioto T."/>
        </authorList>
    </citation>
    <scope>NUCLEOTIDE SEQUENCE [LARGE SCALE GENOMIC DNA]</scope>
</reference>
<evidence type="ECO:0000256" key="4">
    <source>
        <dbReference type="ARBA" id="ARBA00022825"/>
    </source>
</evidence>
<dbReference type="EMBL" id="WJEC01003830">
    <property type="protein sequence ID" value="KAF7474572.1"/>
    <property type="molecule type" value="Genomic_DNA"/>
</dbReference>
<dbReference type="Gene3D" id="2.40.10.10">
    <property type="entry name" value="Trypsin-like serine proteases"/>
    <property type="match status" value="2"/>
</dbReference>
<dbReference type="EMBL" id="CABDUW010000704">
    <property type="protein sequence ID" value="VTJ73887.1"/>
    <property type="molecule type" value="Genomic_DNA"/>
</dbReference>
<dbReference type="InterPro" id="IPR001254">
    <property type="entry name" value="Trypsin_dom"/>
</dbReference>
<evidence type="ECO:0000256" key="5">
    <source>
        <dbReference type="ARBA" id="ARBA00023157"/>
    </source>
</evidence>
<dbReference type="Proteomes" id="UP000335636">
    <property type="component" value="Unassembled WGS sequence"/>
</dbReference>
<gene>
    <name evidence="9" type="ORF">GHT09_014665</name>
    <name evidence="10" type="ORF">MONAX_5E025906</name>
</gene>
<keyword evidence="5" id="KW-1015">Disulfide bond</keyword>
<keyword evidence="3 6" id="KW-0378">Hydrolase</keyword>
<sequence>MWFLVLSLALSLGGTGAAPPVQSRIIGGWKCEKHSQPWQVAVYHYSSFQCGGVLVHPQWVLTAAHCISNNYQLWLGRPNLFDDEDLAQYAQVSDSFPHPQFNLSLLKNHTRLPDEDYSHDLMLLRLSEPVQITDAVKVLELPTQEPEVGSTCLASGWGSIEPDKYVYPDDLQCVDLEILSNEECDKAHSQKVTDTMLCAGHLKGGKDTCVGDSGGPLVCNGELQGVTSWGHVPCGSPNMPGIYTKIFSHMTWINDTIENNP</sequence>
<evidence type="ECO:0000256" key="7">
    <source>
        <dbReference type="SAM" id="SignalP"/>
    </source>
</evidence>
<evidence type="ECO:0000313" key="9">
    <source>
        <dbReference type="EMBL" id="KAF7474572.1"/>
    </source>
</evidence>
<keyword evidence="4 6" id="KW-0720">Serine protease</keyword>
<dbReference type="InterPro" id="IPR001314">
    <property type="entry name" value="Peptidase_S1A"/>
</dbReference>
<evidence type="ECO:0000256" key="2">
    <source>
        <dbReference type="ARBA" id="ARBA00022729"/>
    </source>
</evidence>
<keyword evidence="2 7" id="KW-0732">Signal</keyword>
<evidence type="ECO:0000256" key="3">
    <source>
        <dbReference type="ARBA" id="ARBA00022801"/>
    </source>
</evidence>
<feature type="domain" description="Peptidase S1" evidence="8">
    <location>
        <begin position="25"/>
        <end position="258"/>
    </location>
</feature>
<name>A0A5E4BW88_MARMO</name>
<dbReference type="InterPro" id="IPR018114">
    <property type="entry name" value="TRYPSIN_HIS"/>
</dbReference>
<keyword evidence="11" id="KW-1185">Reference proteome</keyword>
<dbReference type="FunFam" id="2.40.10.10:FF:000042">
    <property type="entry name" value="Kallikrein 1-related peptidase C9"/>
    <property type="match status" value="1"/>
</dbReference>
<keyword evidence="1 6" id="KW-0645">Protease</keyword>
<feature type="chain" id="PRO_5033479192" evidence="7">
    <location>
        <begin position="18"/>
        <end position="261"/>
    </location>
</feature>
<dbReference type="PRINTS" id="PR00722">
    <property type="entry name" value="CHYMOTRYPSIN"/>
</dbReference>
<dbReference type="SUPFAM" id="SSF50494">
    <property type="entry name" value="Trypsin-like serine proteases"/>
    <property type="match status" value="1"/>
</dbReference>
<dbReference type="InterPro" id="IPR043504">
    <property type="entry name" value="Peptidase_S1_PA_chymotrypsin"/>
</dbReference>
<dbReference type="FunFam" id="2.40.10.10:FF:000032">
    <property type="entry name" value="Kallikrein 1-related peptidase C9"/>
    <property type="match status" value="1"/>
</dbReference>
<dbReference type="GO" id="GO:0004252">
    <property type="term" value="F:serine-type endopeptidase activity"/>
    <property type="evidence" value="ECO:0007669"/>
    <property type="project" value="InterPro"/>
</dbReference>
<dbReference type="SMART" id="SM00020">
    <property type="entry name" value="Tryp_SPc"/>
    <property type="match status" value="1"/>
</dbReference>
<evidence type="ECO:0000313" key="11">
    <source>
        <dbReference type="Proteomes" id="UP000335636"/>
    </source>
</evidence>
<reference evidence="9" key="2">
    <citation type="submission" date="2020-08" db="EMBL/GenBank/DDBJ databases">
        <authorList>
            <person name="Shumante A."/>
            <person name="Zimin A.V."/>
            <person name="Puiu D."/>
            <person name="Salzberg S.L."/>
        </authorList>
    </citation>
    <scope>NUCLEOTIDE SEQUENCE</scope>
    <source>
        <strain evidence="9">WC2-LM</strain>
        <tissue evidence="9">Liver</tissue>
    </source>
</reference>
<evidence type="ECO:0000256" key="6">
    <source>
        <dbReference type="RuleBase" id="RU363034"/>
    </source>
</evidence>
<dbReference type="GO" id="GO:0031638">
    <property type="term" value="P:zymogen activation"/>
    <property type="evidence" value="ECO:0007669"/>
    <property type="project" value="TreeGrafter"/>
</dbReference>
<dbReference type="InterPro" id="IPR033116">
    <property type="entry name" value="TRYPSIN_SER"/>
</dbReference>
<dbReference type="PROSITE" id="PS50240">
    <property type="entry name" value="TRYPSIN_DOM"/>
    <property type="match status" value="1"/>
</dbReference>
<organism evidence="10 11">
    <name type="scientific">Marmota monax</name>
    <name type="common">Woodchuck</name>
    <dbReference type="NCBI Taxonomy" id="9995"/>
    <lineage>
        <taxon>Eukaryota</taxon>
        <taxon>Metazoa</taxon>
        <taxon>Chordata</taxon>
        <taxon>Craniata</taxon>
        <taxon>Vertebrata</taxon>
        <taxon>Euteleostomi</taxon>
        <taxon>Mammalia</taxon>
        <taxon>Eutheria</taxon>
        <taxon>Euarchontoglires</taxon>
        <taxon>Glires</taxon>
        <taxon>Rodentia</taxon>
        <taxon>Sciuromorpha</taxon>
        <taxon>Sciuridae</taxon>
        <taxon>Xerinae</taxon>
        <taxon>Marmotini</taxon>
        <taxon>Marmota</taxon>
    </lineage>
</organism>
<dbReference type="Pfam" id="PF00089">
    <property type="entry name" value="Trypsin"/>
    <property type="match status" value="1"/>
</dbReference>
<dbReference type="PROSITE" id="PS00135">
    <property type="entry name" value="TRYPSIN_SER"/>
    <property type="match status" value="1"/>
</dbReference>
<dbReference type="PANTHER" id="PTHR24271:SF47">
    <property type="entry name" value="KALLIKREIN-1"/>
    <property type="match status" value="1"/>
</dbReference>
<accession>A0A5E4BW88</accession>
<dbReference type="AlphaFoldDB" id="A0A5E4BW88"/>
<evidence type="ECO:0000259" key="8">
    <source>
        <dbReference type="PROSITE" id="PS50240"/>
    </source>
</evidence>
<dbReference type="GO" id="GO:0003073">
    <property type="term" value="P:regulation of systemic arterial blood pressure"/>
    <property type="evidence" value="ECO:0007669"/>
    <property type="project" value="TreeGrafter"/>
</dbReference>
<dbReference type="InterPro" id="IPR009003">
    <property type="entry name" value="Peptidase_S1_PA"/>
</dbReference>
<dbReference type="PROSITE" id="PS00134">
    <property type="entry name" value="TRYPSIN_HIS"/>
    <property type="match status" value="1"/>
</dbReference>
<proteinExistence type="predicted"/>